<dbReference type="Pfam" id="PF02600">
    <property type="entry name" value="DsbB"/>
    <property type="match status" value="1"/>
</dbReference>
<dbReference type="SUPFAM" id="SSF158442">
    <property type="entry name" value="DsbB-like"/>
    <property type="match status" value="1"/>
</dbReference>
<feature type="transmembrane region" description="Helical" evidence="14">
    <location>
        <begin position="143"/>
        <end position="164"/>
    </location>
</feature>
<dbReference type="Gene3D" id="1.20.1550.10">
    <property type="entry name" value="DsbB-like"/>
    <property type="match status" value="1"/>
</dbReference>
<dbReference type="EMBL" id="UOFX01000034">
    <property type="protein sequence ID" value="VAX08100.1"/>
    <property type="molecule type" value="Genomic_DNA"/>
</dbReference>
<keyword evidence="6 14" id="KW-0812">Transmembrane</keyword>
<evidence type="ECO:0000256" key="7">
    <source>
        <dbReference type="ARBA" id="ARBA00022982"/>
    </source>
</evidence>
<evidence type="ECO:0000256" key="9">
    <source>
        <dbReference type="ARBA" id="ARBA00023002"/>
    </source>
</evidence>
<dbReference type="InterPro" id="IPR023380">
    <property type="entry name" value="DsbB-like_sf"/>
</dbReference>
<dbReference type="InterPro" id="IPR003752">
    <property type="entry name" value="DiS_bond_form_DsbB/BdbC"/>
</dbReference>
<evidence type="ECO:0000256" key="4">
    <source>
        <dbReference type="ARBA" id="ARBA00022475"/>
    </source>
</evidence>
<protein>
    <submittedName>
        <fullName evidence="15">Periplasmic thiol:disulfide oxidoreductase DsbB, required for DsbA reoxidation</fullName>
    </submittedName>
</protein>
<keyword evidence="10 14" id="KW-0472">Membrane</keyword>
<keyword evidence="8 14" id="KW-1133">Transmembrane helix</keyword>
<dbReference type="HAMAP" id="MF_00286">
    <property type="entry name" value="DsbB"/>
    <property type="match status" value="1"/>
</dbReference>
<comment type="subcellular location">
    <subcellularLocation>
        <location evidence="1">Cell inner membrane</location>
        <topology evidence="1">Multi-pass membrane protein</topology>
    </subcellularLocation>
</comment>
<dbReference type="InterPro" id="IPR022920">
    <property type="entry name" value="Disulphide_bond_form_DsbB"/>
</dbReference>
<name>A0A3B1BCJ5_9ZZZZ</name>
<dbReference type="AlphaFoldDB" id="A0A3B1BCJ5"/>
<evidence type="ECO:0000256" key="3">
    <source>
        <dbReference type="ARBA" id="ARBA00022448"/>
    </source>
</evidence>
<dbReference type="GO" id="GO:0006457">
    <property type="term" value="P:protein folding"/>
    <property type="evidence" value="ECO:0007669"/>
    <property type="project" value="InterPro"/>
</dbReference>
<reference evidence="15" key="1">
    <citation type="submission" date="2018-06" db="EMBL/GenBank/DDBJ databases">
        <authorList>
            <person name="Zhirakovskaya E."/>
        </authorList>
    </citation>
    <scope>NUCLEOTIDE SEQUENCE</scope>
</reference>
<keyword evidence="9" id="KW-0560">Oxidoreductase</keyword>
<evidence type="ECO:0000256" key="1">
    <source>
        <dbReference type="ARBA" id="ARBA00004429"/>
    </source>
</evidence>
<feature type="transmembrane region" description="Helical" evidence="14">
    <location>
        <begin position="72"/>
        <end position="92"/>
    </location>
</feature>
<evidence type="ECO:0000256" key="6">
    <source>
        <dbReference type="ARBA" id="ARBA00022692"/>
    </source>
</evidence>
<dbReference type="PANTHER" id="PTHR36570:SF3">
    <property type="entry name" value="DISULFIDE BOND FORMATION PROTEIN B"/>
    <property type="match status" value="1"/>
</dbReference>
<gene>
    <name evidence="15" type="ORF">MNBD_GAMMA26-1738</name>
</gene>
<evidence type="ECO:0000256" key="11">
    <source>
        <dbReference type="ARBA" id="ARBA00023157"/>
    </source>
</evidence>
<evidence type="ECO:0000256" key="14">
    <source>
        <dbReference type="SAM" id="Phobius"/>
    </source>
</evidence>
<evidence type="ECO:0000256" key="13">
    <source>
        <dbReference type="ARBA" id="ARBA00023284"/>
    </source>
</evidence>
<dbReference type="GO" id="GO:0005886">
    <property type="term" value="C:plasma membrane"/>
    <property type="evidence" value="ECO:0007669"/>
    <property type="project" value="UniProtKB-SubCell"/>
</dbReference>
<keyword evidence="7" id="KW-0249">Electron transport</keyword>
<evidence type="ECO:0000256" key="5">
    <source>
        <dbReference type="ARBA" id="ARBA00022519"/>
    </source>
</evidence>
<feature type="transmembrane region" description="Helical" evidence="14">
    <location>
        <begin position="42"/>
        <end position="60"/>
    </location>
</feature>
<dbReference type="InterPro" id="IPR050183">
    <property type="entry name" value="DsbB"/>
</dbReference>
<comment type="similarity">
    <text evidence="2">Belongs to the DsbB family.</text>
</comment>
<keyword evidence="13" id="KW-0676">Redox-active center</keyword>
<proteinExistence type="inferred from homology"/>
<accession>A0A3B1BCJ5</accession>
<dbReference type="GO" id="GO:0015035">
    <property type="term" value="F:protein-disulfide reductase activity"/>
    <property type="evidence" value="ECO:0007669"/>
    <property type="project" value="InterPro"/>
</dbReference>
<evidence type="ECO:0000256" key="10">
    <source>
        <dbReference type="ARBA" id="ARBA00023136"/>
    </source>
</evidence>
<keyword evidence="11" id="KW-1015">Disulfide bond</keyword>
<keyword evidence="4" id="KW-1003">Cell membrane</keyword>
<evidence type="ECO:0000313" key="15">
    <source>
        <dbReference type="EMBL" id="VAX08100.1"/>
    </source>
</evidence>
<keyword evidence="3" id="KW-0813">Transport</keyword>
<evidence type="ECO:0000256" key="2">
    <source>
        <dbReference type="ARBA" id="ARBA00008823"/>
    </source>
</evidence>
<sequence>MNLIQRIPKRWVNLLGCAICTSLLITAIFMQEAGHEPCPLCIFQRAAFLALGTIFLIAGLHNPAGRIGGRIYSLLIAIAGLIGAIIAGRHVWIQNLPADQVPECGPGLDYMLEVFPFSEILEMVFTGSGECAEVSWTFLGLSIPGWAFVMFVGLTAVGLIWNWVTQE</sequence>
<keyword evidence="5" id="KW-0997">Cell inner membrane</keyword>
<dbReference type="PANTHER" id="PTHR36570">
    <property type="entry name" value="DISULFIDE BOND FORMATION PROTEIN B"/>
    <property type="match status" value="1"/>
</dbReference>
<organism evidence="15">
    <name type="scientific">hydrothermal vent metagenome</name>
    <dbReference type="NCBI Taxonomy" id="652676"/>
    <lineage>
        <taxon>unclassified sequences</taxon>
        <taxon>metagenomes</taxon>
        <taxon>ecological metagenomes</taxon>
    </lineage>
</organism>
<keyword evidence="12" id="KW-0143">Chaperone</keyword>
<feature type="transmembrane region" description="Helical" evidence="14">
    <location>
        <begin position="12"/>
        <end position="30"/>
    </location>
</feature>
<evidence type="ECO:0000256" key="12">
    <source>
        <dbReference type="ARBA" id="ARBA00023186"/>
    </source>
</evidence>
<evidence type="ECO:0000256" key="8">
    <source>
        <dbReference type="ARBA" id="ARBA00022989"/>
    </source>
</evidence>